<feature type="region of interest" description="Disordered" evidence="2">
    <location>
        <begin position="39"/>
        <end position="78"/>
    </location>
</feature>
<proteinExistence type="predicted"/>
<keyword evidence="1" id="KW-0175">Coiled coil</keyword>
<dbReference type="EMBL" id="JAACJJ010000028">
    <property type="protein sequence ID" value="KAF5322220.1"/>
    <property type="molecule type" value="Genomic_DNA"/>
</dbReference>
<dbReference type="OrthoDB" id="3260303at2759"/>
<organism evidence="3 4">
    <name type="scientific">Psilocybe cf. subviscida</name>
    <dbReference type="NCBI Taxonomy" id="2480587"/>
    <lineage>
        <taxon>Eukaryota</taxon>
        <taxon>Fungi</taxon>
        <taxon>Dikarya</taxon>
        <taxon>Basidiomycota</taxon>
        <taxon>Agaricomycotina</taxon>
        <taxon>Agaricomycetes</taxon>
        <taxon>Agaricomycetidae</taxon>
        <taxon>Agaricales</taxon>
        <taxon>Agaricineae</taxon>
        <taxon>Strophariaceae</taxon>
        <taxon>Psilocybe</taxon>
    </lineage>
</organism>
<keyword evidence="4" id="KW-1185">Reference proteome</keyword>
<reference evidence="3 4" key="1">
    <citation type="journal article" date="2020" name="ISME J.">
        <title>Uncovering the hidden diversity of litter-decomposition mechanisms in mushroom-forming fungi.</title>
        <authorList>
            <person name="Floudas D."/>
            <person name="Bentzer J."/>
            <person name="Ahren D."/>
            <person name="Johansson T."/>
            <person name="Persson P."/>
            <person name="Tunlid A."/>
        </authorList>
    </citation>
    <scope>NUCLEOTIDE SEQUENCE [LARGE SCALE GENOMIC DNA]</scope>
    <source>
        <strain evidence="3 4">CBS 101986</strain>
    </source>
</reference>
<evidence type="ECO:0000256" key="2">
    <source>
        <dbReference type="SAM" id="MobiDB-lite"/>
    </source>
</evidence>
<evidence type="ECO:0008006" key="5">
    <source>
        <dbReference type="Google" id="ProtNLM"/>
    </source>
</evidence>
<evidence type="ECO:0000256" key="1">
    <source>
        <dbReference type="SAM" id="Coils"/>
    </source>
</evidence>
<gene>
    <name evidence="3" type="ORF">D9619_001888</name>
</gene>
<feature type="compositionally biased region" description="Polar residues" evidence="2">
    <location>
        <begin position="52"/>
        <end position="62"/>
    </location>
</feature>
<sequence length="318" mass="36580">MPIYDKPLPRIQDEDFVPPDSTLLAPGLDFLRQVREASYSPSPVTRILQDPTLFNASPSSSPGDPKKRHKSRERRAHRTPMVAAMAIAEEERQASQLKSLLQATGDRLEHEMRRAEEATARADFTDRQAHELLARARDAELEKVKMKEEMVRMERETRNLQIQLEASQREAKRLCDDLEDIRQEMEQLQRSERKAHASNLRNELTLREYQKQAVGVQKMIDTCYQSGQNEGYNEGYEEGYEDGLRAGARKGRKEGLREGVERGRHEERQYAVQAFDNFLITDKDETKTGRIHRWAESVYMKDDGYTETIGPGDSASVV</sequence>
<evidence type="ECO:0000313" key="3">
    <source>
        <dbReference type="EMBL" id="KAF5322220.1"/>
    </source>
</evidence>
<feature type="coiled-coil region" evidence="1">
    <location>
        <begin position="87"/>
        <end position="198"/>
    </location>
</feature>
<protein>
    <recommendedName>
        <fullName evidence="5">Essential protein Yae1 N-terminal domain-containing protein</fullName>
    </recommendedName>
</protein>
<dbReference type="Proteomes" id="UP000567179">
    <property type="component" value="Unassembled WGS sequence"/>
</dbReference>
<accession>A0A8H5BF52</accession>
<comment type="caution">
    <text evidence="3">The sequence shown here is derived from an EMBL/GenBank/DDBJ whole genome shotgun (WGS) entry which is preliminary data.</text>
</comment>
<feature type="compositionally biased region" description="Basic residues" evidence="2">
    <location>
        <begin position="66"/>
        <end position="78"/>
    </location>
</feature>
<dbReference type="AlphaFoldDB" id="A0A8H5BF52"/>
<evidence type="ECO:0000313" key="4">
    <source>
        <dbReference type="Proteomes" id="UP000567179"/>
    </source>
</evidence>
<name>A0A8H5BF52_9AGAR</name>